<feature type="binding site" evidence="7">
    <location>
        <position position="87"/>
    </location>
    <ligand>
        <name>[2Fe-2S] cluster</name>
        <dbReference type="ChEBI" id="CHEBI:190135"/>
    </ligand>
</feature>
<proteinExistence type="inferred from homology"/>
<sequence length="172" mass="19259">MAVLTEEMRQEAERIIAQYPQRKAAIMPLLWLVQERFGYIPHEAVPEIADLADTTPVHVEAIIKFYEMFHDHPVGKCQLMLCTNISCLLWGADKTLQKLKEVLGVEVGETTPDGLFTLEEFECLAACDKAPVLLVNAVELLEKVTPDKVEQIIAELRQRYGNGAQALIGQGQ</sequence>
<dbReference type="EC" id="1.6.5.11" evidence="8"/>
<dbReference type="Proteomes" id="UP000236173">
    <property type="component" value="Unassembled WGS sequence"/>
</dbReference>
<dbReference type="EMBL" id="BEHT01000004">
    <property type="protein sequence ID" value="GBC97921.1"/>
    <property type="molecule type" value="Genomic_DNA"/>
</dbReference>
<dbReference type="PANTHER" id="PTHR10371">
    <property type="entry name" value="NADH DEHYDROGENASE UBIQUINONE FLAVOPROTEIN 2, MITOCHONDRIAL"/>
    <property type="match status" value="1"/>
</dbReference>
<evidence type="ECO:0000256" key="2">
    <source>
        <dbReference type="ARBA" id="ARBA00022714"/>
    </source>
</evidence>
<dbReference type="InterPro" id="IPR036249">
    <property type="entry name" value="Thioredoxin-like_sf"/>
</dbReference>
<accession>A0A2H5X9Q0</accession>
<dbReference type="NCBIfam" id="TIGR01958">
    <property type="entry name" value="nuoE_fam"/>
    <property type="match status" value="1"/>
</dbReference>
<dbReference type="GO" id="GO:0003954">
    <property type="term" value="F:NADH dehydrogenase activity"/>
    <property type="evidence" value="ECO:0007669"/>
    <property type="project" value="TreeGrafter"/>
</dbReference>
<gene>
    <name evidence="8" type="primary">nqo2</name>
    <name evidence="8" type="ORF">HRbin17_00416</name>
</gene>
<dbReference type="InterPro" id="IPR042128">
    <property type="entry name" value="NuoE_dom"/>
</dbReference>
<organism evidence="8 9">
    <name type="scientific">Candidatus Fervidibacter japonicus</name>
    <dbReference type="NCBI Taxonomy" id="2035412"/>
    <lineage>
        <taxon>Bacteria</taxon>
        <taxon>Candidatus Fervidibacterota</taxon>
        <taxon>Candidatus Fervidibacter</taxon>
    </lineage>
</organism>
<protein>
    <submittedName>
        <fullName evidence="8">NADH-quinone oxidoreductase subunit 2</fullName>
        <ecNumber evidence="8">1.6.5.11</ecNumber>
    </submittedName>
</protein>
<dbReference type="SUPFAM" id="SSF52833">
    <property type="entry name" value="Thioredoxin-like"/>
    <property type="match status" value="1"/>
</dbReference>
<dbReference type="PANTHER" id="PTHR10371:SF3">
    <property type="entry name" value="NADH DEHYDROGENASE [UBIQUINONE] FLAVOPROTEIN 2, MITOCHONDRIAL"/>
    <property type="match status" value="1"/>
</dbReference>
<evidence type="ECO:0000256" key="1">
    <source>
        <dbReference type="ARBA" id="ARBA00010643"/>
    </source>
</evidence>
<comment type="cofactor">
    <cofactor evidence="6">
        <name>[2Fe-2S] cluster</name>
        <dbReference type="ChEBI" id="CHEBI:190135"/>
    </cofactor>
</comment>
<dbReference type="InterPro" id="IPR041921">
    <property type="entry name" value="NuoE_N"/>
</dbReference>
<dbReference type="CDD" id="cd03064">
    <property type="entry name" value="TRX_Fd_NuoE"/>
    <property type="match status" value="1"/>
</dbReference>
<evidence type="ECO:0000256" key="3">
    <source>
        <dbReference type="ARBA" id="ARBA00022723"/>
    </source>
</evidence>
<evidence type="ECO:0000256" key="7">
    <source>
        <dbReference type="PIRSR" id="PIRSR000216-1"/>
    </source>
</evidence>
<evidence type="ECO:0000256" key="5">
    <source>
        <dbReference type="ARBA" id="ARBA00023014"/>
    </source>
</evidence>
<dbReference type="GO" id="GO:0046872">
    <property type="term" value="F:metal ion binding"/>
    <property type="evidence" value="ECO:0007669"/>
    <property type="project" value="UniProtKB-KW"/>
</dbReference>
<keyword evidence="5 7" id="KW-0411">Iron-sulfur</keyword>
<name>A0A2H5X9Q0_9BACT</name>
<dbReference type="Pfam" id="PF01257">
    <property type="entry name" value="2Fe-2S_thioredx"/>
    <property type="match status" value="1"/>
</dbReference>
<keyword evidence="4 7" id="KW-0408">Iron</keyword>
<dbReference type="PROSITE" id="PS01099">
    <property type="entry name" value="COMPLEX1_24K"/>
    <property type="match status" value="1"/>
</dbReference>
<dbReference type="Gene3D" id="1.10.10.1590">
    <property type="entry name" value="NADH-quinone oxidoreductase subunit E"/>
    <property type="match status" value="1"/>
</dbReference>
<dbReference type="AlphaFoldDB" id="A0A2H5X9Q0"/>
<dbReference type="InterPro" id="IPR002023">
    <property type="entry name" value="NuoE-like"/>
</dbReference>
<keyword evidence="3 7" id="KW-0479">Metal-binding</keyword>
<comment type="caution">
    <text evidence="8">The sequence shown here is derived from an EMBL/GenBank/DDBJ whole genome shotgun (WGS) entry which is preliminary data.</text>
</comment>
<comment type="cofactor">
    <cofactor evidence="7">
        <name>[2Fe-2S] cluster</name>
        <dbReference type="ChEBI" id="CHEBI:190135"/>
    </cofactor>
    <text evidence="7">Binds 1 [2Fe-2S] cluster.</text>
</comment>
<dbReference type="FunFam" id="1.10.10.1590:FF:000001">
    <property type="entry name" value="NADH-quinone oxidoreductase subunit E"/>
    <property type="match status" value="1"/>
</dbReference>
<dbReference type="GO" id="GO:0051537">
    <property type="term" value="F:2 iron, 2 sulfur cluster binding"/>
    <property type="evidence" value="ECO:0007669"/>
    <property type="project" value="UniProtKB-KW"/>
</dbReference>
<evidence type="ECO:0000256" key="4">
    <source>
        <dbReference type="ARBA" id="ARBA00023004"/>
    </source>
</evidence>
<keyword evidence="2 7" id="KW-0001">2Fe-2S</keyword>
<evidence type="ECO:0000256" key="6">
    <source>
        <dbReference type="ARBA" id="ARBA00034078"/>
    </source>
</evidence>
<dbReference type="Gene3D" id="3.40.30.10">
    <property type="entry name" value="Glutaredoxin"/>
    <property type="match status" value="1"/>
</dbReference>
<feature type="binding site" evidence="7">
    <location>
        <position position="123"/>
    </location>
    <ligand>
        <name>[2Fe-2S] cluster</name>
        <dbReference type="ChEBI" id="CHEBI:190135"/>
    </ligand>
</feature>
<reference evidence="9" key="1">
    <citation type="submission" date="2017-09" db="EMBL/GenBank/DDBJ databases">
        <title>Metaegenomics of thermophilic ammonia-oxidizing enrichment culture.</title>
        <authorList>
            <person name="Kato S."/>
            <person name="Suzuki K."/>
        </authorList>
    </citation>
    <scope>NUCLEOTIDE SEQUENCE [LARGE SCALE GENOMIC DNA]</scope>
</reference>
<feature type="binding site" evidence="7">
    <location>
        <position position="127"/>
    </location>
    <ligand>
        <name>[2Fe-2S] cluster</name>
        <dbReference type="ChEBI" id="CHEBI:190135"/>
    </ligand>
</feature>
<evidence type="ECO:0000313" key="8">
    <source>
        <dbReference type="EMBL" id="GBC97921.1"/>
    </source>
</evidence>
<feature type="binding site" evidence="7">
    <location>
        <position position="82"/>
    </location>
    <ligand>
        <name>[2Fe-2S] cluster</name>
        <dbReference type="ChEBI" id="CHEBI:190135"/>
    </ligand>
</feature>
<evidence type="ECO:0000313" key="9">
    <source>
        <dbReference type="Proteomes" id="UP000236173"/>
    </source>
</evidence>
<dbReference type="PIRSF" id="PIRSF000216">
    <property type="entry name" value="NADH_DH_24kDa"/>
    <property type="match status" value="1"/>
</dbReference>
<keyword evidence="8" id="KW-0560">Oxidoreductase</keyword>
<comment type="similarity">
    <text evidence="1">Belongs to the complex I 24 kDa subunit family.</text>
</comment>